<dbReference type="InterPro" id="IPR029045">
    <property type="entry name" value="ClpP/crotonase-like_dom_sf"/>
</dbReference>
<dbReference type="NCBIfam" id="NF001368">
    <property type="entry name" value="PRK00277.1"/>
    <property type="match status" value="1"/>
</dbReference>
<organism evidence="10 11">
    <name type="scientific">Corynebacterium casei LMG S-19264</name>
    <dbReference type="NCBI Taxonomy" id="1285583"/>
    <lineage>
        <taxon>Bacteria</taxon>
        <taxon>Bacillati</taxon>
        <taxon>Actinomycetota</taxon>
        <taxon>Actinomycetes</taxon>
        <taxon>Mycobacteriales</taxon>
        <taxon>Corynebacteriaceae</taxon>
        <taxon>Corynebacterium</taxon>
    </lineage>
</organism>
<feature type="active site" evidence="7 8">
    <location>
        <position position="123"/>
    </location>
</feature>
<dbReference type="Gene3D" id="3.90.226.10">
    <property type="entry name" value="2-enoyl-CoA Hydratase, Chain A, domain 1"/>
    <property type="match status" value="1"/>
</dbReference>
<evidence type="ECO:0000313" key="11">
    <source>
        <dbReference type="Proteomes" id="UP000019226"/>
    </source>
</evidence>
<evidence type="ECO:0000256" key="9">
    <source>
        <dbReference type="RuleBase" id="RU003567"/>
    </source>
</evidence>
<dbReference type="CDD" id="cd07017">
    <property type="entry name" value="S14_ClpP_2"/>
    <property type="match status" value="1"/>
</dbReference>
<keyword evidence="5 7" id="KW-0720">Serine protease</keyword>
<gene>
    <name evidence="7 10" type="primary">clpP</name>
    <name evidence="10" type="ORF">CCASEI_11035</name>
</gene>
<evidence type="ECO:0000256" key="6">
    <source>
        <dbReference type="ARBA" id="ARBA00034021"/>
    </source>
</evidence>
<dbReference type="Proteomes" id="UP000019226">
    <property type="component" value="Chromosome"/>
</dbReference>
<dbReference type="GO" id="GO:0006508">
    <property type="term" value="P:proteolysis"/>
    <property type="evidence" value="ECO:0007669"/>
    <property type="project" value="UniProtKB-KW"/>
</dbReference>
<dbReference type="GeneID" id="82878311"/>
<comment type="function">
    <text evidence="7">Cleaves peptides in various proteins in a process that requires ATP hydrolysis. Has a chymotrypsin-like activity. Plays a major role in the degradation of misfolded proteins.</text>
</comment>
<evidence type="ECO:0000256" key="8">
    <source>
        <dbReference type="PROSITE-ProRule" id="PRU10086"/>
    </source>
</evidence>
<comment type="similarity">
    <text evidence="1 7 9">Belongs to the peptidase S14 family.</text>
</comment>
<dbReference type="InterPro" id="IPR033135">
    <property type="entry name" value="ClpP_His_AS"/>
</dbReference>
<proteinExistence type="inferred from homology"/>
<keyword evidence="4 7" id="KW-0378">Hydrolase</keyword>
<evidence type="ECO:0000256" key="2">
    <source>
        <dbReference type="ARBA" id="ARBA00022490"/>
    </source>
</evidence>
<evidence type="ECO:0000256" key="1">
    <source>
        <dbReference type="ARBA" id="ARBA00007039"/>
    </source>
</evidence>
<dbReference type="PROSITE" id="PS00382">
    <property type="entry name" value="CLP_PROTEASE_HIS"/>
    <property type="match status" value="1"/>
</dbReference>
<name>A0ABM5PRU5_9CORY</name>
<dbReference type="PANTHER" id="PTHR10381">
    <property type="entry name" value="ATP-DEPENDENT CLP PROTEASE PROTEOLYTIC SUBUNIT"/>
    <property type="match status" value="1"/>
</dbReference>
<dbReference type="InterPro" id="IPR001907">
    <property type="entry name" value="ClpP"/>
</dbReference>
<comment type="subunit">
    <text evidence="7">Fourteen ClpP subunits assemble into 2 heptameric rings which stack back to back to give a disk-like structure with a central cavity, resembling the structure of eukaryotic proteasomes.</text>
</comment>
<dbReference type="PRINTS" id="PR00127">
    <property type="entry name" value="CLPPROTEASEP"/>
</dbReference>
<sequence>MSDKLQMSSQGAGMNLGDSVYERLLSERIIFLGTQVDDEIANKLCAQILLLSAEDPTRDISLYINSPGGSVTAGMAIYDTMKYSPCDIRTYGMGLAASMGQFLMSGGTRGKRFALPHARIMMHQPSAGVGGTASDIAIQAEQFAATKREMAELIGEHTGQTFEQITKDSDRDRWFTAQQAKDYGLVDHVIDAASGPISN</sequence>
<keyword evidence="3 7" id="KW-0645">Protease</keyword>
<dbReference type="SUPFAM" id="SSF52096">
    <property type="entry name" value="ClpP/crotonase"/>
    <property type="match status" value="1"/>
</dbReference>
<dbReference type="EC" id="3.4.21.92" evidence="7"/>
<dbReference type="NCBIfam" id="NF009205">
    <property type="entry name" value="PRK12553.1"/>
    <property type="match status" value="1"/>
</dbReference>
<keyword evidence="2 7" id="KW-0963">Cytoplasm</keyword>
<evidence type="ECO:0000256" key="7">
    <source>
        <dbReference type="HAMAP-Rule" id="MF_00444"/>
    </source>
</evidence>
<evidence type="ECO:0000256" key="3">
    <source>
        <dbReference type="ARBA" id="ARBA00022670"/>
    </source>
</evidence>
<dbReference type="InterPro" id="IPR023562">
    <property type="entry name" value="ClpP/TepA"/>
</dbReference>
<protein>
    <recommendedName>
        <fullName evidence="7 9">ATP-dependent Clp protease proteolytic subunit</fullName>
        <ecNumber evidence="7">3.4.21.92</ecNumber>
    </recommendedName>
    <alternativeName>
        <fullName evidence="7">Endopeptidase Clp</fullName>
    </alternativeName>
</protein>
<comment type="subcellular location">
    <subcellularLocation>
        <location evidence="7">Cytoplasm</location>
    </subcellularLocation>
</comment>
<dbReference type="RefSeq" id="WP_025388005.1">
    <property type="nucleotide sequence ID" value="NZ_CP004350.1"/>
</dbReference>
<dbReference type="PANTHER" id="PTHR10381:SF70">
    <property type="entry name" value="ATP-DEPENDENT CLP PROTEASE PROTEOLYTIC SUBUNIT"/>
    <property type="match status" value="1"/>
</dbReference>
<evidence type="ECO:0000256" key="5">
    <source>
        <dbReference type="ARBA" id="ARBA00022825"/>
    </source>
</evidence>
<accession>A0ABM5PRU5</accession>
<dbReference type="GO" id="GO:0004252">
    <property type="term" value="F:serine-type endopeptidase activity"/>
    <property type="evidence" value="ECO:0007669"/>
    <property type="project" value="UniProtKB-EC"/>
</dbReference>
<keyword evidence="11" id="KW-1185">Reference proteome</keyword>
<dbReference type="Pfam" id="PF00574">
    <property type="entry name" value="CLP_protease"/>
    <property type="match status" value="1"/>
</dbReference>
<reference evidence="11" key="1">
    <citation type="submission" date="2013-02" db="EMBL/GenBank/DDBJ databases">
        <title>The complete genome sequence of Corynebacterium casei LMG S-19264 (=DSM 44701).</title>
        <authorList>
            <person name="Ruckert C."/>
            <person name="Albersmeier A."/>
            <person name="Kalinowski J."/>
        </authorList>
    </citation>
    <scope>NUCLEOTIDE SEQUENCE [LARGE SCALE GENOMIC DNA]</scope>
    <source>
        <strain evidence="11">LMG S-19264</strain>
    </source>
</reference>
<dbReference type="EMBL" id="CP004350">
    <property type="protein sequence ID" value="AHI20762.1"/>
    <property type="molecule type" value="Genomic_DNA"/>
</dbReference>
<comment type="catalytic activity">
    <reaction evidence="6 7 8">
        <text>Hydrolysis of proteins to small peptides in the presence of ATP and magnesium. alpha-casein is the usual test substrate. In the absence of ATP, only oligopeptides shorter than five residues are hydrolyzed (such as succinyl-Leu-Tyr-|-NHMec, and Leu-Tyr-Leu-|-Tyr-Trp, in which cleavage of the -Tyr-|-Leu- and -Tyr-|-Trp bonds also occurs).</text>
        <dbReference type="EC" id="3.4.21.92"/>
    </reaction>
</comment>
<dbReference type="HAMAP" id="MF_00444">
    <property type="entry name" value="ClpP"/>
    <property type="match status" value="1"/>
</dbReference>
<evidence type="ECO:0000313" key="10">
    <source>
        <dbReference type="EMBL" id="AHI20762.1"/>
    </source>
</evidence>
<evidence type="ECO:0000256" key="4">
    <source>
        <dbReference type="ARBA" id="ARBA00022801"/>
    </source>
</evidence>
<feature type="active site" description="Nucleophile" evidence="7">
    <location>
        <position position="98"/>
    </location>
</feature>